<dbReference type="AlphaFoldDB" id="A0A1X7P2Z4"/>
<organism evidence="3 4">
    <name type="scientific">Rathayibacter oskolensis</name>
    <dbReference type="NCBI Taxonomy" id="1891671"/>
    <lineage>
        <taxon>Bacteria</taxon>
        <taxon>Bacillati</taxon>
        <taxon>Actinomycetota</taxon>
        <taxon>Actinomycetes</taxon>
        <taxon>Micrococcales</taxon>
        <taxon>Microbacteriaceae</taxon>
        <taxon>Rathayibacter</taxon>
    </lineage>
</organism>
<accession>A0A1X7P2Z4</accession>
<feature type="transmembrane region" description="Helical" evidence="2">
    <location>
        <begin position="144"/>
        <end position="163"/>
    </location>
</feature>
<keyword evidence="2" id="KW-0472">Membrane</keyword>
<keyword evidence="2" id="KW-0812">Transmembrane</keyword>
<name>A0A1X7P2Z4_9MICO</name>
<keyword evidence="4" id="KW-1185">Reference proteome</keyword>
<dbReference type="EMBL" id="FXBM01000002">
    <property type="protein sequence ID" value="SMH44539.1"/>
    <property type="molecule type" value="Genomic_DNA"/>
</dbReference>
<gene>
    <name evidence="3" type="ORF">SAMN06295885_2382</name>
</gene>
<evidence type="ECO:0000256" key="1">
    <source>
        <dbReference type="SAM" id="MobiDB-lite"/>
    </source>
</evidence>
<dbReference type="OrthoDB" id="9996709at2"/>
<sequence>MPETTETDPRYHAAYQRGYEGPAPERLTRAEERFRRPRRGEPGREMRGEPRAEIPVLRDRRAVRSEPAPALVPPTDEVEVTLALPAPTLGRRVPITLAIIGAVLVPFGSIALWWATNSEFGYTTYVDGVDPEQYLRLVLQYTSTPALTVGLLSLSAAVVAQALRAQRP</sequence>
<proteinExistence type="predicted"/>
<dbReference type="Proteomes" id="UP000193711">
    <property type="component" value="Unassembled WGS sequence"/>
</dbReference>
<evidence type="ECO:0000313" key="3">
    <source>
        <dbReference type="EMBL" id="SMH44539.1"/>
    </source>
</evidence>
<feature type="region of interest" description="Disordered" evidence="1">
    <location>
        <begin position="1"/>
        <end position="51"/>
    </location>
</feature>
<feature type="compositionally biased region" description="Basic and acidic residues" evidence="1">
    <location>
        <begin position="26"/>
        <end position="51"/>
    </location>
</feature>
<evidence type="ECO:0000313" key="4">
    <source>
        <dbReference type="Proteomes" id="UP000193711"/>
    </source>
</evidence>
<reference evidence="4" key="1">
    <citation type="submission" date="2017-04" db="EMBL/GenBank/DDBJ databases">
        <authorList>
            <person name="Varghese N."/>
            <person name="Submissions S."/>
        </authorList>
    </citation>
    <scope>NUCLEOTIDE SEQUENCE [LARGE SCALE GENOMIC DNA]</scope>
    <source>
        <strain evidence="4">VKM Ac-2121</strain>
    </source>
</reference>
<dbReference type="STRING" id="1891671.SAMN06295885_2382"/>
<evidence type="ECO:0000256" key="2">
    <source>
        <dbReference type="SAM" id="Phobius"/>
    </source>
</evidence>
<keyword evidence="2" id="KW-1133">Transmembrane helix</keyword>
<protein>
    <submittedName>
        <fullName evidence="3">Uncharacterized protein</fullName>
    </submittedName>
</protein>
<dbReference type="RefSeq" id="WP_085476796.1">
    <property type="nucleotide sequence ID" value="NZ_FXBM01000002.1"/>
</dbReference>
<feature type="transmembrane region" description="Helical" evidence="2">
    <location>
        <begin position="95"/>
        <end position="115"/>
    </location>
</feature>